<proteinExistence type="predicted"/>
<comment type="caution">
    <text evidence="1">The sequence shown here is derived from an EMBL/GenBank/DDBJ whole genome shotgun (WGS) entry which is preliminary data.</text>
</comment>
<sequence>GHSVSCSCLQKTFCSRPICPNGWFEDRWDWNGIWYRSCDCTSCP</sequence>
<feature type="non-terminal residue" evidence="1">
    <location>
        <position position="44"/>
    </location>
</feature>
<dbReference type="AlphaFoldDB" id="A0A9N9P5H5"/>
<evidence type="ECO:0000313" key="1">
    <source>
        <dbReference type="EMBL" id="CAG8805778.1"/>
    </source>
</evidence>
<name>A0A9N9P5H5_9GLOM</name>
<protein>
    <submittedName>
        <fullName evidence="1">3018_t:CDS:1</fullName>
    </submittedName>
</protein>
<gene>
    <name evidence="1" type="ORF">CPELLU_LOCUS18136</name>
</gene>
<dbReference type="Proteomes" id="UP000789759">
    <property type="component" value="Unassembled WGS sequence"/>
</dbReference>
<evidence type="ECO:0000313" key="2">
    <source>
        <dbReference type="Proteomes" id="UP000789759"/>
    </source>
</evidence>
<keyword evidence="2" id="KW-1185">Reference proteome</keyword>
<reference evidence="1" key="1">
    <citation type="submission" date="2021-06" db="EMBL/GenBank/DDBJ databases">
        <authorList>
            <person name="Kallberg Y."/>
            <person name="Tangrot J."/>
            <person name="Rosling A."/>
        </authorList>
    </citation>
    <scope>NUCLEOTIDE SEQUENCE</scope>
    <source>
        <strain evidence="1">FL966</strain>
    </source>
</reference>
<accession>A0A9N9P5H5</accession>
<organism evidence="1 2">
    <name type="scientific">Cetraspora pellucida</name>
    <dbReference type="NCBI Taxonomy" id="1433469"/>
    <lineage>
        <taxon>Eukaryota</taxon>
        <taxon>Fungi</taxon>
        <taxon>Fungi incertae sedis</taxon>
        <taxon>Mucoromycota</taxon>
        <taxon>Glomeromycotina</taxon>
        <taxon>Glomeromycetes</taxon>
        <taxon>Diversisporales</taxon>
        <taxon>Gigasporaceae</taxon>
        <taxon>Cetraspora</taxon>
    </lineage>
</organism>
<dbReference type="EMBL" id="CAJVQA010034427">
    <property type="protein sequence ID" value="CAG8805778.1"/>
    <property type="molecule type" value="Genomic_DNA"/>
</dbReference>